<dbReference type="InterPro" id="IPR040145">
    <property type="entry name" value="ITM2"/>
</dbReference>
<comment type="similarity">
    <text evidence="2 9">Belongs to the ITM2 family.</text>
</comment>
<keyword evidence="5 9" id="KW-1133">Transmembrane helix</keyword>
<evidence type="ECO:0000256" key="1">
    <source>
        <dbReference type="ARBA" id="ARBA00004606"/>
    </source>
</evidence>
<evidence type="ECO:0000256" key="7">
    <source>
        <dbReference type="ARBA" id="ARBA00023157"/>
    </source>
</evidence>
<dbReference type="OMA" id="PQHHCLK"/>
<gene>
    <name evidence="12" type="primary">LOC113395848</name>
</gene>
<dbReference type="GO" id="GO:0070062">
    <property type="term" value="C:extracellular exosome"/>
    <property type="evidence" value="ECO:0007669"/>
    <property type="project" value="TreeGrafter"/>
</dbReference>
<evidence type="ECO:0000256" key="6">
    <source>
        <dbReference type="ARBA" id="ARBA00023136"/>
    </source>
</evidence>
<comment type="subcellular location">
    <subcellularLocation>
        <location evidence="1 9">Membrane</location>
        <topology evidence="1 9">Single-pass type II membrane protein</topology>
    </subcellularLocation>
</comment>
<proteinExistence type="inferred from homology"/>
<evidence type="ECO:0000256" key="9">
    <source>
        <dbReference type="RuleBase" id="RU367061"/>
    </source>
</evidence>
<evidence type="ECO:0000313" key="12">
    <source>
        <dbReference type="RefSeq" id="XP_026489343.1"/>
    </source>
</evidence>
<dbReference type="GeneID" id="113395848"/>
<dbReference type="PANTHER" id="PTHR10962:SF1">
    <property type="entry name" value="INTEGRAL MEMBRANE PROTEIN 2"/>
    <property type="match status" value="1"/>
</dbReference>
<organism evidence="11 12">
    <name type="scientific">Vanessa tameamea</name>
    <name type="common">Kamehameha butterfly</name>
    <dbReference type="NCBI Taxonomy" id="334116"/>
    <lineage>
        <taxon>Eukaryota</taxon>
        <taxon>Metazoa</taxon>
        <taxon>Ecdysozoa</taxon>
        <taxon>Arthropoda</taxon>
        <taxon>Hexapoda</taxon>
        <taxon>Insecta</taxon>
        <taxon>Pterygota</taxon>
        <taxon>Neoptera</taxon>
        <taxon>Endopterygota</taxon>
        <taxon>Lepidoptera</taxon>
        <taxon>Glossata</taxon>
        <taxon>Ditrysia</taxon>
        <taxon>Papilionoidea</taxon>
        <taxon>Nymphalidae</taxon>
        <taxon>Nymphalinae</taxon>
        <taxon>Vanessa</taxon>
    </lineage>
</organism>
<dbReference type="RefSeq" id="XP_026489343.1">
    <property type="nucleotide sequence ID" value="XM_026633558.2"/>
</dbReference>
<evidence type="ECO:0000313" key="11">
    <source>
        <dbReference type="Proteomes" id="UP001652626"/>
    </source>
</evidence>
<keyword evidence="6 9" id="KW-0472">Membrane</keyword>
<reference evidence="12" key="1">
    <citation type="submission" date="2025-08" db="UniProtKB">
        <authorList>
            <consortium name="RefSeq"/>
        </authorList>
    </citation>
    <scope>IDENTIFICATION</scope>
    <source>
        <tissue evidence="12">Whole body</tissue>
    </source>
</reference>
<feature type="domain" description="BRICHOS" evidence="10">
    <location>
        <begin position="148"/>
        <end position="237"/>
    </location>
</feature>
<protein>
    <recommendedName>
        <fullName evidence="9">Integral membrane protein 2</fullName>
    </recommendedName>
</protein>
<dbReference type="OrthoDB" id="9982095at2759"/>
<keyword evidence="7" id="KW-1015">Disulfide bond</keyword>
<sequence length="283" mass="31863">MTVLTKPSAIIKKPEIITDAPLVEKPIGDEEKIEIHSNPEWPKRSSNGVMCLSLTATLLALLGFTGGLLLCRDMLKPTTIRRYQGYCSIPIPSDDKETIDPGFRTLPLQWSTDDIQLINAEHSGADELEDALHEELDIGDTVEKISVVNNGHRVNFIHDFNDNTTGIIDDDRCFVMELEPELVLTPQLFISGLQSGAEFDVSRVRSELRAALPALTELRRAAAELAARCAQRPVYRLHRDQAIRKRSADEPTHDYIQFSGKHIEEIKIDNLPEILEYERQTRA</sequence>
<keyword evidence="8" id="KW-0325">Glycoprotein</keyword>
<dbReference type="GO" id="GO:0042985">
    <property type="term" value="P:negative regulation of amyloid precursor protein biosynthetic process"/>
    <property type="evidence" value="ECO:0007669"/>
    <property type="project" value="TreeGrafter"/>
</dbReference>
<dbReference type="GO" id="GO:0005886">
    <property type="term" value="C:plasma membrane"/>
    <property type="evidence" value="ECO:0007669"/>
    <property type="project" value="UniProtKB-UniRule"/>
</dbReference>
<evidence type="ECO:0000256" key="5">
    <source>
        <dbReference type="ARBA" id="ARBA00022989"/>
    </source>
</evidence>
<evidence type="ECO:0000256" key="3">
    <source>
        <dbReference type="ARBA" id="ARBA00022692"/>
    </source>
</evidence>
<accession>A0A8B8HWV9</accession>
<dbReference type="Proteomes" id="UP001652626">
    <property type="component" value="Chromosome 4"/>
</dbReference>
<dbReference type="PANTHER" id="PTHR10962">
    <property type="entry name" value="INTEGRAL TRANSMEMBRANE PROTEIN 2"/>
    <property type="match status" value="1"/>
</dbReference>
<keyword evidence="3 9" id="KW-0812">Transmembrane</keyword>
<keyword evidence="9" id="KW-1003">Cell membrane</keyword>
<evidence type="ECO:0000256" key="8">
    <source>
        <dbReference type="ARBA" id="ARBA00023180"/>
    </source>
</evidence>
<dbReference type="SMART" id="SM01039">
    <property type="entry name" value="BRICHOS"/>
    <property type="match status" value="1"/>
</dbReference>
<dbReference type="InterPro" id="IPR007084">
    <property type="entry name" value="BRICHOS_dom"/>
</dbReference>
<dbReference type="GO" id="GO:0001540">
    <property type="term" value="F:amyloid-beta binding"/>
    <property type="evidence" value="ECO:0007669"/>
    <property type="project" value="TreeGrafter"/>
</dbReference>
<evidence type="ECO:0000259" key="10">
    <source>
        <dbReference type="SMART" id="SM01039"/>
    </source>
</evidence>
<keyword evidence="4 9" id="KW-0735">Signal-anchor</keyword>
<evidence type="ECO:0000256" key="2">
    <source>
        <dbReference type="ARBA" id="ARBA00006794"/>
    </source>
</evidence>
<name>A0A8B8HWV9_VANTA</name>
<dbReference type="AlphaFoldDB" id="A0A8B8HWV9"/>
<dbReference type="GO" id="GO:0005794">
    <property type="term" value="C:Golgi apparatus"/>
    <property type="evidence" value="ECO:0007669"/>
    <property type="project" value="TreeGrafter"/>
</dbReference>
<keyword evidence="11" id="KW-1185">Reference proteome</keyword>
<evidence type="ECO:0000256" key="4">
    <source>
        <dbReference type="ARBA" id="ARBA00022968"/>
    </source>
</evidence>
<feature type="transmembrane region" description="Helical" evidence="9">
    <location>
        <begin position="47"/>
        <end position="71"/>
    </location>
</feature>